<dbReference type="InterPro" id="IPR050807">
    <property type="entry name" value="TransReg_Diox_bact_type"/>
</dbReference>
<dbReference type="InterPro" id="IPR001387">
    <property type="entry name" value="Cro/C1-type_HTH"/>
</dbReference>
<dbReference type="Pfam" id="PF01381">
    <property type="entry name" value="HTH_3"/>
    <property type="match status" value="1"/>
</dbReference>
<dbReference type="OrthoDB" id="1779670at2"/>
<dbReference type="InterPro" id="IPR010982">
    <property type="entry name" value="Lambda_DNA-bd_dom_sf"/>
</dbReference>
<evidence type="ECO:0000256" key="1">
    <source>
        <dbReference type="ARBA" id="ARBA00023125"/>
    </source>
</evidence>
<dbReference type="SUPFAM" id="SSF47413">
    <property type="entry name" value="lambda repressor-like DNA-binding domains"/>
    <property type="match status" value="1"/>
</dbReference>
<evidence type="ECO:0000313" key="3">
    <source>
        <dbReference type="EMBL" id="SET81807.1"/>
    </source>
</evidence>
<gene>
    <name evidence="3" type="ORF">SAMN04489758_1486</name>
</gene>
<dbReference type="RefSeq" id="WP_092356420.1">
    <property type="nucleotide sequence ID" value="NZ_CANSQN010000006.1"/>
</dbReference>
<proteinExistence type="predicted"/>
<evidence type="ECO:0000259" key="2">
    <source>
        <dbReference type="PROSITE" id="PS50943"/>
    </source>
</evidence>
<dbReference type="PROSITE" id="PS50943">
    <property type="entry name" value="HTH_CROC1"/>
    <property type="match status" value="1"/>
</dbReference>
<dbReference type="AlphaFoldDB" id="A0A1I0HDC2"/>
<dbReference type="SMART" id="SM00530">
    <property type="entry name" value="HTH_XRE"/>
    <property type="match status" value="1"/>
</dbReference>
<dbReference type="Gene3D" id="1.10.260.40">
    <property type="entry name" value="lambda repressor-like DNA-binding domains"/>
    <property type="match status" value="1"/>
</dbReference>
<dbReference type="GO" id="GO:0005829">
    <property type="term" value="C:cytosol"/>
    <property type="evidence" value="ECO:0007669"/>
    <property type="project" value="TreeGrafter"/>
</dbReference>
<dbReference type="PANTHER" id="PTHR46797:SF1">
    <property type="entry name" value="METHYLPHOSPHONATE SYNTHASE"/>
    <property type="match status" value="1"/>
</dbReference>
<keyword evidence="4" id="KW-1185">Reference proteome</keyword>
<evidence type="ECO:0000313" key="4">
    <source>
        <dbReference type="Proteomes" id="UP000198558"/>
    </source>
</evidence>
<keyword evidence="1 3" id="KW-0238">DNA-binding</keyword>
<feature type="domain" description="HTH cro/C1-type" evidence="2">
    <location>
        <begin position="6"/>
        <end position="60"/>
    </location>
</feature>
<dbReference type="EMBL" id="FOIN01000048">
    <property type="protein sequence ID" value="SET81807.1"/>
    <property type="molecule type" value="Genomic_DNA"/>
</dbReference>
<dbReference type="CDD" id="cd00093">
    <property type="entry name" value="HTH_XRE"/>
    <property type="match status" value="1"/>
</dbReference>
<protein>
    <submittedName>
        <fullName evidence="3">DNA-binding transcriptional regulator, XRE-family HTH domain</fullName>
    </submittedName>
</protein>
<dbReference type="GeneID" id="78289408"/>
<dbReference type="PANTHER" id="PTHR46797">
    <property type="entry name" value="HTH-TYPE TRANSCRIPTIONAL REGULATOR"/>
    <property type="match status" value="1"/>
</dbReference>
<reference evidence="4" key="1">
    <citation type="submission" date="2016-10" db="EMBL/GenBank/DDBJ databases">
        <authorList>
            <person name="Varghese N."/>
            <person name="Submissions S."/>
        </authorList>
    </citation>
    <scope>NUCLEOTIDE SEQUENCE [LARGE SCALE GENOMIC DNA]</scope>
    <source>
        <strain evidence="4">DSM 1551</strain>
    </source>
</reference>
<name>A0A1I0HDC2_9FIRM</name>
<dbReference type="Proteomes" id="UP000198558">
    <property type="component" value="Unassembled WGS sequence"/>
</dbReference>
<dbReference type="GO" id="GO:0003700">
    <property type="term" value="F:DNA-binding transcription factor activity"/>
    <property type="evidence" value="ECO:0007669"/>
    <property type="project" value="TreeGrafter"/>
</dbReference>
<organism evidence="3 4">
    <name type="scientific">Thomasclavelia cocleata</name>
    <dbReference type="NCBI Taxonomy" id="69824"/>
    <lineage>
        <taxon>Bacteria</taxon>
        <taxon>Bacillati</taxon>
        <taxon>Bacillota</taxon>
        <taxon>Erysipelotrichia</taxon>
        <taxon>Erysipelotrichales</taxon>
        <taxon>Coprobacillaceae</taxon>
        <taxon>Thomasclavelia</taxon>
    </lineage>
</organism>
<dbReference type="GO" id="GO:0003677">
    <property type="term" value="F:DNA binding"/>
    <property type="evidence" value="ECO:0007669"/>
    <property type="project" value="UniProtKB-KW"/>
</dbReference>
<sequence>MIIIKLAQIRYLHNISLRELEQLCGIGKTTLNNIENGKISPTLFELEKIAIALKIKIEDLYESDYK</sequence>
<accession>A0A1I0HDC2</accession>